<keyword evidence="4" id="KW-0963">Cytoplasm</keyword>
<feature type="compositionally biased region" description="Low complexity" evidence="9">
    <location>
        <begin position="255"/>
        <end position="268"/>
    </location>
</feature>
<evidence type="ECO:0000256" key="1">
    <source>
        <dbReference type="ARBA" id="ARBA00004123"/>
    </source>
</evidence>
<evidence type="ECO:0000256" key="7">
    <source>
        <dbReference type="ARBA" id="ARBA00023242"/>
    </source>
</evidence>
<keyword evidence="13" id="KW-1185">Reference proteome</keyword>
<feature type="region of interest" description="Disordered" evidence="9">
    <location>
        <begin position="107"/>
        <end position="138"/>
    </location>
</feature>
<evidence type="ECO:0000313" key="12">
    <source>
        <dbReference type="EMBL" id="KAL1305186.1"/>
    </source>
</evidence>
<dbReference type="Proteomes" id="UP001562354">
    <property type="component" value="Unassembled WGS sequence"/>
</dbReference>
<evidence type="ECO:0000259" key="11">
    <source>
        <dbReference type="Pfam" id="PF22782"/>
    </source>
</evidence>
<evidence type="ECO:0000259" key="10">
    <source>
        <dbReference type="Pfam" id="PF13019"/>
    </source>
</evidence>
<protein>
    <recommendedName>
        <fullName evidence="14">Sde2 N-terminal ubiquitin domain-containing protein</fullName>
    </recommendedName>
</protein>
<dbReference type="PANTHER" id="PTHR12786:SF1">
    <property type="entry name" value="SPLICING REGULATOR SDE2"/>
    <property type="match status" value="1"/>
</dbReference>
<sequence length="329" mass="35535">MASTNIINVFFSTFQGLGLPRTLCIPTPDTSRISDLLADLDSRISTTASLPFSITTPSRRSLDRDSQETIASLLDRSRIDKLHNDAASPILNLRLLVPTLGGKGGFGSQLRAAGGRMSSRKNRRNPEQQNASNRNLDGRRLRTITEAKNLAAYLAMKPDMDKKEREERRKRWEAVVEAADRKEEEVKRGKGPNVRLDGQWVEQKEELEGKTRDAVLAAMKAGLIANEAIIASERTGSESSASDQDDGADSDDPMDPAASGASSSAASGADEKAATSSKPSIPSAAPRTFFGWDEDDEDMSDEDEGDEDEVQEQPAPLVTAYGGKGKAPA</sequence>
<dbReference type="RefSeq" id="XP_069201460.1">
    <property type="nucleotide sequence ID" value="XM_069341383.1"/>
</dbReference>
<dbReference type="InterPro" id="IPR051421">
    <property type="entry name" value="RNA_Proc_DNA_Dmg_Regulator"/>
</dbReference>
<keyword evidence="5" id="KW-0507">mRNA processing</keyword>
<feature type="compositionally biased region" description="Acidic residues" evidence="9">
    <location>
        <begin position="292"/>
        <end position="311"/>
    </location>
</feature>
<dbReference type="Pfam" id="PF13019">
    <property type="entry name" value="Sde2_N_Ubi_yeast"/>
    <property type="match status" value="1"/>
</dbReference>
<feature type="domain" description="SDE2-like" evidence="11">
    <location>
        <begin position="101"/>
        <end position="215"/>
    </location>
</feature>
<comment type="similarity">
    <text evidence="3">Belongs to the SDE2 family.</text>
</comment>
<evidence type="ECO:0000256" key="8">
    <source>
        <dbReference type="ARBA" id="ARBA00023306"/>
    </source>
</evidence>
<dbReference type="InterPro" id="IPR024974">
    <property type="entry name" value="Sde2_N"/>
</dbReference>
<organism evidence="12 13">
    <name type="scientific">Neodothiora populina</name>
    <dbReference type="NCBI Taxonomy" id="2781224"/>
    <lineage>
        <taxon>Eukaryota</taxon>
        <taxon>Fungi</taxon>
        <taxon>Dikarya</taxon>
        <taxon>Ascomycota</taxon>
        <taxon>Pezizomycotina</taxon>
        <taxon>Dothideomycetes</taxon>
        <taxon>Dothideomycetidae</taxon>
        <taxon>Dothideales</taxon>
        <taxon>Dothioraceae</taxon>
        <taxon>Neodothiora</taxon>
    </lineage>
</organism>
<feature type="region of interest" description="Disordered" evidence="9">
    <location>
        <begin position="231"/>
        <end position="329"/>
    </location>
</feature>
<dbReference type="InterPro" id="IPR053822">
    <property type="entry name" value="SDE2-like_dom"/>
</dbReference>
<proteinExistence type="inferred from homology"/>
<accession>A0ABR3PGA8</accession>
<evidence type="ECO:0000256" key="4">
    <source>
        <dbReference type="ARBA" id="ARBA00022490"/>
    </source>
</evidence>
<evidence type="ECO:0000256" key="6">
    <source>
        <dbReference type="ARBA" id="ARBA00023187"/>
    </source>
</evidence>
<dbReference type="GeneID" id="95975809"/>
<dbReference type="PANTHER" id="PTHR12786">
    <property type="entry name" value="SPLICING FACTOR SF3A-RELATED"/>
    <property type="match status" value="1"/>
</dbReference>
<feature type="domain" description="Sde2 ubiquitin" evidence="10">
    <location>
        <begin position="7"/>
        <end position="98"/>
    </location>
</feature>
<evidence type="ECO:0000256" key="9">
    <source>
        <dbReference type="SAM" id="MobiDB-lite"/>
    </source>
</evidence>
<evidence type="ECO:0000256" key="5">
    <source>
        <dbReference type="ARBA" id="ARBA00022664"/>
    </source>
</evidence>
<comment type="caution">
    <text evidence="12">The sequence shown here is derived from an EMBL/GenBank/DDBJ whole genome shotgun (WGS) entry which is preliminary data.</text>
</comment>
<gene>
    <name evidence="12" type="ORF">AAFC00_002107</name>
</gene>
<keyword evidence="7" id="KW-0539">Nucleus</keyword>
<evidence type="ECO:0000313" key="13">
    <source>
        <dbReference type="Proteomes" id="UP001562354"/>
    </source>
</evidence>
<keyword evidence="8" id="KW-0131">Cell cycle</keyword>
<evidence type="ECO:0008006" key="14">
    <source>
        <dbReference type="Google" id="ProtNLM"/>
    </source>
</evidence>
<evidence type="ECO:0000256" key="3">
    <source>
        <dbReference type="ARBA" id="ARBA00008726"/>
    </source>
</evidence>
<reference evidence="12 13" key="1">
    <citation type="submission" date="2024-07" db="EMBL/GenBank/DDBJ databases">
        <title>Draft sequence of the Neodothiora populina.</title>
        <authorList>
            <person name="Drown D.D."/>
            <person name="Schuette U.S."/>
            <person name="Buechlein A.B."/>
            <person name="Rusch D.R."/>
            <person name="Winton L.W."/>
            <person name="Adams G.A."/>
        </authorList>
    </citation>
    <scope>NUCLEOTIDE SEQUENCE [LARGE SCALE GENOMIC DNA]</scope>
    <source>
        <strain evidence="12 13">CPC 39397</strain>
    </source>
</reference>
<comment type="subcellular location">
    <subcellularLocation>
        <location evidence="2">Cytoplasm</location>
    </subcellularLocation>
    <subcellularLocation>
        <location evidence="1">Nucleus</location>
    </subcellularLocation>
</comment>
<name>A0ABR3PGA8_9PEZI</name>
<dbReference type="EMBL" id="JBFMKM010000007">
    <property type="protein sequence ID" value="KAL1305186.1"/>
    <property type="molecule type" value="Genomic_DNA"/>
</dbReference>
<keyword evidence="6" id="KW-0508">mRNA splicing</keyword>
<evidence type="ECO:0000256" key="2">
    <source>
        <dbReference type="ARBA" id="ARBA00004496"/>
    </source>
</evidence>
<feature type="compositionally biased region" description="Acidic residues" evidence="9">
    <location>
        <begin position="243"/>
        <end position="254"/>
    </location>
</feature>
<dbReference type="Pfam" id="PF22782">
    <property type="entry name" value="SDE2"/>
    <property type="match status" value="1"/>
</dbReference>